<dbReference type="STRING" id="1122172.GCA_000373045_00612"/>
<name>A0A510JQ61_9FUSO</name>
<accession>A0A510JQ61</accession>
<dbReference type="Gene3D" id="3.90.930.1">
    <property type="match status" value="1"/>
</dbReference>
<dbReference type="Proteomes" id="UP000322617">
    <property type="component" value="Chromosome"/>
</dbReference>
<dbReference type="OrthoDB" id="81505at2"/>
<dbReference type="EMBL" id="AP019827">
    <property type="protein sequence ID" value="BBM40571.1"/>
    <property type="molecule type" value="Genomic_DNA"/>
</dbReference>
<dbReference type="RefSeq" id="WP_018450239.1">
    <property type="nucleotide sequence ID" value="NZ_AP019827.1"/>
</dbReference>
<sequence>MIIYLVNKSKKILLIILFLILSIITKSEKLSNISSISKLKNFKKLQSIESEKILDFDTQISINDNLVYEKNSNKLFTGIAVQKIKDDIRSINFYENGKLNYYYKYFLDGNIEELKEFDTRKNQVIIEKYDKNKKIIFQKIYENGFLILENHYMDGKLTVEYKADSKENGEFIYYNGKRKISEMEIIQVNQNGQIFQIPQIIKTFGKNGKLEREYHFKNGTIKGEKQKVYYPNGNLRYVGIAKNDDIVDLRIKEMYEEYDKYGNKVKSCSEVANEFWECEYYNKNGKLKNRTKGEGDYFETMSTSKYTYDNKPGIEFLKSIGKGIGNIFLMIIDGILGTDIYRSLN</sequence>
<dbReference type="KEGG" id="lsz:JCM16776_0791"/>
<dbReference type="AlphaFoldDB" id="A0A510JQ61"/>
<dbReference type="SUPFAM" id="SSF82185">
    <property type="entry name" value="Histone H3 K4-specific methyltransferase SET7/9 N-terminal domain"/>
    <property type="match status" value="1"/>
</dbReference>
<gene>
    <name evidence="1" type="ORF">JCM16776_0791</name>
</gene>
<organism evidence="1 2">
    <name type="scientific">Leptotrichia shahii</name>
    <dbReference type="NCBI Taxonomy" id="157691"/>
    <lineage>
        <taxon>Bacteria</taxon>
        <taxon>Fusobacteriati</taxon>
        <taxon>Fusobacteriota</taxon>
        <taxon>Fusobacteriia</taxon>
        <taxon>Fusobacteriales</taxon>
        <taxon>Leptotrichiaceae</taxon>
        <taxon>Leptotrichia</taxon>
    </lineage>
</organism>
<evidence type="ECO:0000313" key="1">
    <source>
        <dbReference type="EMBL" id="BBM40571.1"/>
    </source>
</evidence>
<keyword evidence="2" id="KW-1185">Reference proteome</keyword>
<evidence type="ECO:0000313" key="2">
    <source>
        <dbReference type="Proteomes" id="UP000322617"/>
    </source>
</evidence>
<reference evidence="1 2" key="1">
    <citation type="submission" date="2019-07" db="EMBL/GenBank/DDBJ databases">
        <title>Complete Genome Sequence of Leptotrichia shahii Strain JCM 16776.</title>
        <authorList>
            <person name="Watanabe S."/>
            <person name="Cui L."/>
        </authorList>
    </citation>
    <scope>NUCLEOTIDE SEQUENCE [LARGE SCALE GENOMIC DNA]</scope>
    <source>
        <strain evidence="1 2">JCM16776</strain>
    </source>
</reference>
<proteinExistence type="predicted"/>
<evidence type="ECO:0008006" key="3">
    <source>
        <dbReference type="Google" id="ProtNLM"/>
    </source>
</evidence>
<protein>
    <recommendedName>
        <fullName evidence="3">MORN repeat protein</fullName>
    </recommendedName>
</protein>